<keyword evidence="2" id="KW-0413">Isomerase</keyword>
<dbReference type="PANTHER" id="PTHR13774">
    <property type="entry name" value="PHENAZINE BIOSYNTHESIS PROTEIN"/>
    <property type="match status" value="1"/>
</dbReference>
<dbReference type="SUPFAM" id="SSF54506">
    <property type="entry name" value="Diaminopimelate epimerase-like"/>
    <property type="match status" value="1"/>
</dbReference>
<dbReference type="GO" id="GO:0016853">
    <property type="term" value="F:isomerase activity"/>
    <property type="evidence" value="ECO:0007669"/>
    <property type="project" value="UniProtKB-KW"/>
</dbReference>
<dbReference type="NCBIfam" id="TIGR00654">
    <property type="entry name" value="PhzF_family"/>
    <property type="match status" value="1"/>
</dbReference>
<proteinExistence type="inferred from homology"/>
<dbReference type="Gene3D" id="3.10.310.10">
    <property type="entry name" value="Diaminopimelate Epimerase, Chain A, domain 1"/>
    <property type="match status" value="2"/>
</dbReference>
<dbReference type="PANTHER" id="PTHR13774:SF17">
    <property type="entry name" value="PHENAZINE BIOSYNTHESIS-LIKE DOMAIN-CONTAINING PROTEIN"/>
    <property type="match status" value="1"/>
</dbReference>
<evidence type="ECO:0000313" key="4">
    <source>
        <dbReference type="Proteomes" id="UP001221142"/>
    </source>
</evidence>
<organism evidence="3 4">
    <name type="scientific">Roridomyces roridus</name>
    <dbReference type="NCBI Taxonomy" id="1738132"/>
    <lineage>
        <taxon>Eukaryota</taxon>
        <taxon>Fungi</taxon>
        <taxon>Dikarya</taxon>
        <taxon>Basidiomycota</taxon>
        <taxon>Agaricomycotina</taxon>
        <taxon>Agaricomycetes</taxon>
        <taxon>Agaricomycetidae</taxon>
        <taxon>Agaricales</taxon>
        <taxon>Marasmiineae</taxon>
        <taxon>Mycenaceae</taxon>
        <taxon>Roridomyces</taxon>
    </lineage>
</organism>
<dbReference type="AlphaFoldDB" id="A0AAD7BB58"/>
<evidence type="ECO:0000256" key="1">
    <source>
        <dbReference type="ARBA" id="ARBA00008270"/>
    </source>
</evidence>
<reference evidence="3" key="1">
    <citation type="submission" date="2023-03" db="EMBL/GenBank/DDBJ databases">
        <title>Massive genome expansion in bonnet fungi (Mycena s.s.) driven by repeated elements and novel gene families across ecological guilds.</title>
        <authorList>
            <consortium name="Lawrence Berkeley National Laboratory"/>
            <person name="Harder C.B."/>
            <person name="Miyauchi S."/>
            <person name="Viragh M."/>
            <person name="Kuo A."/>
            <person name="Thoen E."/>
            <person name="Andreopoulos B."/>
            <person name="Lu D."/>
            <person name="Skrede I."/>
            <person name="Drula E."/>
            <person name="Henrissat B."/>
            <person name="Morin E."/>
            <person name="Kohler A."/>
            <person name="Barry K."/>
            <person name="LaButti K."/>
            <person name="Morin E."/>
            <person name="Salamov A."/>
            <person name="Lipzen A."/>
            <person name="Mereny Z."/>
            <person name="Hegedus B."/>
            <person name="Baldrian P."/>
            <person name="Stursova M."/>
            <person name="Weitz H."/>
            <person name="Taylor A."/>
            <person name="Grigoriev I.V."/>
            <person name="Nagy L.G."/>
            <person name="Martin F."/>
            <person name="Kauserud H."/>
        </authorList>
    </citation>
    <scope>NUCLEOTIDE SEQUENCE</scope>
    <source>
        <strain evidence="3">9284</strain>
    </source>
</reference>
<dbReference type="GO" id="GO:0005737">
    <property type="term" value="C:cytoplasm"/>
    <property type="evidence" value="ECO:0007669"/>
    <property type="project" value="TreeGrafter"/>
</dbReference>
<gene>
    <name evidence="3" type="ORF">FB45DRAFT_935258</name>
</gene>
<sequence>MARPQVTFDFFQANAFSDRAFGGNPATILFLDEPLADQVLENINKNFNQPIVVFVSPPKPGTTKKPGVATFGLRWFGPQNGEVQICGHGTLAATGAIFQRLPPAKNIRTLEFQTLSGLITATRADDGKICMDLPAGTTIPATQQETESVRAAFCLALKKPTVALQYVAHGGPGFEQYLFVEVPVSEELAKWTVDSQPLLAFSPRTHIVVVTSASADPAIAYETRMFAPKLGVLEDHACGSAHCLNAPFWAAKHQRPSDFEQHARSVSMRSGDIWATHIQEEDKVRVRGDVKITASGILRLDLADM</sequence>
<dbReference type="Pfam" id="PF02567">
    <property type="entry name" value="PhzC-PhzF"/>
    <property type="match status" value="1"/>
</dbReference>
<dbReference type="Proteomes" id="UP001221142">
    <property type="component" value="Unassembled WGS sequence"/>
</dbReference>
<dbReference type="PIRSF" id="PIRSF016184">
    <property type="entry name" value="PhzC_PhzF"/>
    <property type="match status" value="1"/>
</dbReference>
<dbReference type="InterPro" id="IPR003719">
    <property type="entry name" value="Phenazine_PhzF-like"/>
</dbReference>
<keyword evidence="4" id="KW-1185">Reference proteome</keyword>
<evidence type="ECO:0000256" key="2">
    <source>
        <dbReference type="ARBA" id="ARBA00023235"/>
    </source>
</evidence>
<dbReference type="EMBL" id="JARKIF010000023">
    <property type="protein sequence ID" value="KAJ7616087.1"/>
    <property type="molecule type" value="Genomic_DNA"/>
</dbReference>
<comment type="similarity">
    <text evidence="1">Belongs to the PhzF family.</text>
</comment>
<evidence type="ECO:0000313" key="3">
    <source>
        <dbReference type="EMBL" id="KAJ7616087.1"/>
    </source>
</evidence>
<comment type="caution">
    <text evidence="3">The sequence shown here is derived from an EMBL/GenBank/DDBJ whole genome shotgun (WGS) entry which is preliminary data.</text>
</comment>
<accession>A0AAD7BB58</accession>
<protein>
    <submittedName>
        <fullName evidence="3">Uncharacterized protein</fullName>
    </submittedName>
</protein>
<name>A0AAD7BB58_9AGAR</name>